<comment type="caution">
    <text evidence="3">The sequence shown here is derived from an EMBL/GenBank/DDBJ whole genome shotgun (WGS) entry which is preliminary data.</text>
</comment>
<name>A0ABT6RC58_9BACT</name>
<feature type="chain" id="PRO_5047413049" evidence="2">
    <location>
        <begin position="20"/>
        <end position="339"/>
    </location>
</feature>
<dbReference type="PROSITE" id="PS50293">
    <property type="entry name" value="TPR_REGION"/>
    <property type="match status" value="1"/>
</dbReference>
<keyword evidence="1" id="KW-0802">TPR repeat</keyword>
<dbReference type="SMART" id="SM00028">
    <property type="entry name" value="TPR"/>
    <property type="match status" value="3"/>
</dbReference>
<dbReference type="EMBL" id="JASBRG010000006">
    <property type="protein sequence ID" value="MDI3320152.1"/>
    <property type="molecule type" value="Genomic_DNA"/>
</dbReference>
<keyword evidence="4" id="KW-1185">Reference proteome</keyword>
<evidence type="ECO:0000313" key="4">
    <source>
        <dbReference type="Proteomes" id="UP001226434"/>
    </source>
</evidence>
<keyword evidence="2" id="KW-0732">Signal</keyword>
<gene>
    <name evidence="3" type="ORF">QJ048_10235</name>
</gene>
<organism evidence="3 4">
    <name type="scientific">Pinibacter soli</name>
    <dbReference type="NCBI Taxonomy" id="3044211"/>
    <lineage>
        <taxon>Bacteria</taxon>
        <taxon>Pseudomonadati</taxon>
        <taxon>Bacteroidota</taxon>
        <taxon>Chitinophagia</taxon>
        <taxon>Chitinophagales</taxon>
        <taxon>Chitinophagaceae</taxon>
        <taxon>Pinibacter</taxon>
    </lineage>
</organism>
<dbReference type="Gene3D" id="1.25.40.10">
    <property type="entry name" value="Tetratricopeptide repeat domain"/>
    <property type="match status" value="1"/>
</dbReference>
<feature type="signal peptide" evidence="2">
    <location>
        <begin position="1"/>
        <end position="19"/>
    </location>
</feature>
<dbReference type="Pfam" id="PF14559">
    <property type="entry name" value="TPR_19"/>
    <property type="match status" value="1"/>
</dbReference>
<evidence type="ECO:0000256" key="1">
    <source>
        <dbReference type="PROSITE-ProRule" id="PRU00339"/>
    </source>
</evidence>
<accession>A0ABT6RC58</accession>
<dbReference type="InterPro" id="IPR019734">
    <property type="entry name" value="TPR_rpt"/>
</dbReference>
<dbReference type="Proteomes" id="UP001226434">
    <property type="component" value="Unassembled WGS sequence"/>
</dbReference>
<evidence type="ECO:0000256" key="2">
    <source>
        <dbReference type="SAM" id="SignalP"/>
    </source>
</evidence>
<feature type="repeat" description="TPR" evidence="1">
    <location>
        <begin position="93"/>
        <end position="126"/>
    </location>
</feature>
<protein>
    <submittedName>
        <fullName evidence="3">Tetratricopeptide repeat protein</fullName>
    </submittedName>
</protein>
<feature type="repeat" description="TPR" evidence="1">
    <location>
        <begin position="25"/>
        <end position="58"/>
    </location>
</feature>
<evidence type="ECO:0000313" key="3">
    <source>
        <dbReference type="EMBL" id="MDI3320152.1"/>
    </source>
</evidence>
<proteinExistence type="predicted"/>
<dbReference type="RefSeq" id="WP_282334250.1">
    <property type="nucleotide sequence ID" value="NZ_JASBRG010000006.1"/>
</dbReference>
<dbReference type="InterPro" id="IPR011990">
    <property type="entry name" value="TPR-like_helical_dom_sf"/>
</dbReference>
<sequence length="339" mass="39829">MKRILSFVLAFQCSMILFAQQTPDAKTLQETGKTFMRQGDYTNALLSFNKALQQKPNDLEILKDIVFNYYLSHDYSKALEIGKPLPERPDADVQSYQLLGMVYKAIEERKDCEKLYKKGIKAFPNSGVLYSEYGEMLWAKQDYSAIKFWEKGIEVDKNYSGNYYNAAKYYYFTKDKVWGLVYGEIFLDLESYSRRTEEIKKLVLEGYKKLFVEQSLTKDQDMKNEFVKAYLEVMSHQSDIAANGITAETLTMIRTKFMLEWMDKKALSFPYKLFDYQQQLLKGGMFDAYNQWLFGAAQNLTTFQNWTTTHAAEYEKFTTFQKGRVFKLADNQYYQTKKD</sequence>
<dbReference type="PROSITE" id="PS50005">
    <property type="entry name" value="TPR"/>
    <property type="match status" value="2"/>
</dbReference>
<reference evidence="3 4" key="1">
    <citation type="submission" date="2023-05" db="EMBL/GenBank/DDBJ databases">
        <title>Genome sequence of Pinibacter sp. MAH-24.</title>
        <authorList>
            <person name="Huq M.A."/>
        </authorList>
    </citation>
    <scope>NUCLEOTIDE SEQUENCE [LARGE SCALE GENOMIC DNA]</scope>
    <source>
        <strain evidence="3 4">MAH-24</strain>
    </source>
</reference>
<dbReference type="SUPFAM" id="SSF48452">
    <property type="entry name" value="TPR-like"/>
    <property type="match status" value="1"/>
</dbReference>